<accession>A0ABD0L3R9</accession>
<dbReference type="EMBL" id="JACVVK020000089">
    <property type="protein sequence ID" value="KAK7493765.1"/>
    <property type="molecule type" value="Genomic_DNA"/>
</dbReference>
<keyword evidence="2" id="KW-1185">Reference proteome</keyword>
<evidence type="ECO:0000313" key="2">
    <source>
        <dbReference type="Proteomes" id="UP001519460"/>
    </source>
</evidence>
<comment type="caution">
    <text evidence="1">The sequence shown here is derived from an EMBL/GenBank/DDBJ whole genome shotgun (WGS) entry which is preliminary data.</text>
</comment>
<reference evidence="1 2" key="1">
    <citation type="journal article" date="2023" name="Sci. Data">
        <title>Genome assembly of the Korean intertidal mud-creeper Batillaria attramentaria.</title>
        <authorList>
            <person name="Patra A.K."/>
            <person name="Ho P.T."/>
            <person name="Jun S."/>
            <person name="Lee S.J."/>
            <person name="Kim Y."/>
            <person name="Won Y.J."/>
        </authorList>
    </citation>
    <scope>NUCLEOTIDE SEQUENCE [LARGE SCALE GENOMIC DNA]</scope>
    <source>
        <strain evidence="1">Wonlab-2016</strain>
    </source>
</reference>
<dbReference type="Proteomes" id="UP001519460">
    <property type="component" value="Unassembled WGS sequence"/>
</dbReference>
<evidence type="ECO:0000313" key="1">
    <source>
        <dbReference type="EMBL" id="KAK7493765.1"/>
    </source>
</evidence>
<gene>
    <name evidence="1" type="ORF">BaRGS_00014906</name>
</gene>
<organism evidence="1 2">
    <name type="scientific">Batillaria attramentaria</name>
    <dbReference type="NCBI Taxonomy" id="370345"/>
    <lineage>
        <taxon>Eukaryota</taxon>
        <taxon>Metazoa</taxon>
        <taxon>Spiralia</taxon>
        <taxon>Lophotrochozoa</taxon>
        <taxon>Mollusca</taxon>
        <taxon>Gastropoda</taxon>
        <taxon>Caenogastropoda</taxon>
        <taxon>Sorbeoconcha</taxon>
        <taxon>Cerithioidea</taxon>
        <taxon>Batillariidae</taxon>
        <taxon>Batillaria</taxon>
    </lineage>
</organism>
<name>A0ABD0L3R9_9CAEN</name>
<protein>
    <submittedName>
        <fullName evidence="1">Uncharacterized protein</fullName>
    </submittedName>
</protein>
<proteinExistence type="predicted"/>
<sequence>MAESKDEEYGACESRFRASVGRALLGLLCMLECRLRLTGDHHRRQSARLFVNSAVADVCGYSTTTGGANGGK</sequence>
<dbReference type="AlphaFoldDB" id="A0ABD0L3R9"/>